<feature type="region of interest" description="Disordered" evidence="1">
    <location>
        <begin position="57"/>
        <end position="90"/>
    </location>
</feature>
<evidence type="ECO:0000313" key="4">
    <source>
        <dbReference type="Proteomes" id="UP000322873"/>
    </source>
</evidence>
<sequence>MSWFSILPESLTYVEVWAMNTFFLLGMICIGPWLLLIVYDIVFYAFRLMTYEIPYFGGRARNRPRPRAPSLSERPNGQGRPRILTLPSANGPHDIAELIEEKAEGMKKKIEQAGHPRKDSGAIIND</sequence>
<dbReference type="VEuPathDB" id="FungiDB:MFRU_054g00170"/>
<keyword evidence="2" id="KW-1133">Transmembrane helix</keyword>
<feature type="transmembrane region" description="Helical" evidence="2">
    <location>
        <begin position="20"/>
        <end position="46"/>
    </location>
</feature>
<keyword evidence="4" id="KW-1185">Reference proteome</keyword>
<reference evidence="3 4" key="1">
    <citation type="submission" date="2019-06" db="EMBL/GenBank/DDBJ databases">
        <title>Genome Sequence of the Brown Rot Fungal Pathogen Monilinia fructicola.</title>
        <authorList>
            <person name="De Miccolis Angelini R.M."/>
            <person name="Landi L."/>
            <person name="Abate D."/>
            <person name="Pollastro S."/>
            <person name="Romanazzi G."/>
            <person name="Faretra F."/>
        </authorList>
    </citation>
    <scope>NUCLEOTIDE SEQUENCE [LARGE SCALE GENOMIC DNA]</scope>
    <source>
        <strain evidence="3 4">Mfrc123</strain>
    </source>
</reference>
<keyword evidence="2" id="KW-0472">Membrane</keyword>
<comment type="caution">
    <text evidence="3">The sequence shown here is derived from an EMBL/GenBank/DDBJ whole genome shotgun (WGS) entry which is preliminary data.</text>
</comment>
<keyword evidence="2" id="KW-0812">Transmembrane</keyword>
<dbReference type="Proteomes" id="UP000322873">
    <property type="component" value="Unassembled WGS sequence"/>
</dbReference>
<name>A0A5M9JDG7_MONFR</name>
<evidence type="ECO:0000256" key="1">
    <source>
        <dbReference type="SAM" id="MobiDB-lite"/>
    </source>
</evidence>
<gene>
    <name evidence="3" type="ORF">EYC84_009897</name>
</gene>
<organism evidence="3 4">
    <name type="scientific">Monilinia fructicola</name>
    <name type="common">Brown rot fungus</name>
    <name type="synonym">Ciboria fructicola</name>
    <dbReference type="NCBI Taxonomy" id="38448"/>
    <lineage>
        <taxon>Eukaryota</taxon>
        <taxon>Fungi</taxon>
        <taxon>Dikarya</taxon>
        <taxon>Ascomycota</taxon>
        <taxon>Pezizomycotina</taxon>
        <taxon>Leotiomycetes</taxon>
        <taxon>Helotiales</taxon>
        <taxon>Sclerotiniaceae</taxon>
        <taxon>Monilinia</taxon>
    </lineage>
</organism>
<evidence type="ECO:0000256" key="2">
    <source>
        <dbReference type="SAM" id="Phobius"/>
    </source>
</evidence>
<accession>A0A5M9JDG7</accession>
<dbReference type="EMBL" id="VICG01000011">
    <property type="protein sequence ID" value="KAA8566797.1"/>
    <property type="molecule type" value="Genomic_DNA"/>
</dbReference>
<proteinExistence type="predicted"/>
<feature type="compositionally biased region" description="Basic and acidic residues" evidence="1">
    <location>
        <begin position="107"/>
        <end position="120"/>
    </location>
</feature>
<feature type="region of interest" description="Disordered" evidence="1">
    <location>
        <begin position="107"/>
        <end position="126"/>
    </location>
</feature>
<dbReference type="OrthoDB" id="5309803at2759"/>
<protein>
    <submittedName>
        <fullName evidence="3">Uncharacterized protein</fullName>
    </submittedName>
</protein>
<dbReference type="AlphaFoldDB" id="A0A5M9JDG7"/>
<evidence type="ECO:0000313" key="3">
    <source>
        <dbReference type="EMBL" id="KAA8566797.1"/>
    </source>
</evidence>